<dbReference type="Gene3D" id="2.30.30.910">
    <property type="match status" value="1"/>
</dbReference>
<evidence type="ECO:0000259" key="6">
    <source>
        <dbReference type="Pfam" id="PF13860"/>
    </source>
</evidence>
<comment type="function">
    <text evidence="4 5">Required for flagellar hook formation. May act as a scaffolding protein.</text>
</comment>
<keyword evidence="3 5" id="KW-1005">Bacterial flagellum biogenesis</keyword>
<evidence type="ECO:0000256" key="2">
    <source>
        <dbReference type="ARBA" id="ARBA00016013"/>
    </source>
</evidence>
<evidence type="ECO:0000313" key="9">
    <source>
        <dbReference type="Proteomes" id="UP000251800"/>
    </source>
</evidence>
<evidence type="ECO:0000313" key="8">
    <source>
        <dbReference type="EMBL" id="PWN54790.1"/>
    </source>
</evidence>
<dbReference type="Pfam" id="PF13861">
    <property type="entry name" value="FLgD_tudor"/>
    <property type="match status" value="1"/>
</dbReference>
<dbReference type="OrthoDB" id="9785233at2"/>
<comment type="similarity">
    <text evidence="1 5">Belongs to the FlgD family.</text>
</comment>
<accession>A0A383XQ86</accession>
<keyword evidence="8" id="KW-0282">Flagellum</keyword>
<dbReference type="RefSeq" id="WP_109721476.1">
    <property type="nucleotide sequence ID" value="NZ_QEQK01000018.1"/>
</dbReference>
<dbReference type="InterPro" id="IPR005648">
    <property type="entry name" value="FlgD"/>
</dbReference>
<gene>
    <name evidence="8" type="ORF">DEH80_15735</name>
</gene>
<evidence type="ECO:0000259" key="7">
    <source>
        <dbReference type="Pfam" id="PF13861"/>
    </source>
</evidence>
<dbReference type="InterPro" id="IPR025963">
    <property type="entry name" value="FLgD_Tudor"/>
</dbReference>
<name>A0A383XQ86_9GAMM</name>
<feature type="domain" description="FlgD Tudor-like" evidence="7">
    <location>
        <begin position="89"/>
        <end position="224"/>
    </location>
</feature>
<dbReference type="Proteomes" id="UP000251800">
    <property type="component" value="Unassembled WGS sequence"/>
</dbReference>
<organism evidence="8 9">
    <name type="scientific">Abyssibacter profundi</name>
    <dbReference type="NCBI Taxonomy" id="2182787"/>
    <lineage>
        <taxon>Bacteria</taxon>
        <taxon>Pseudomonadati</taxon>
        <taxon>Pseudomonadota</taxon>
        <taxon>Gammaproteobacteria</taxon>
        <taxon>Chromatiales</taxon>
        <taxon>Oceanococcaceae</taxon>
        <taxon>Abyssibacter</taxon>
    </lineage>
</organism>
<keyword evidence="9" id="KW-1185">Reference proteome</keyword>
<reference evidence="8 9" key="1">
    <citation type="submission" date="2018-05" db="EMBL/GenBank/DDBJ databases">
        <title>Abyssibacter profundi OUC007T gen. nov., sp. nov, a marine bacterium isolated from seawater of the Mariana Trench.</title>
        <authorList>
            <person name="Zhou S."/>
        </authorList>
    </citation>
    <scope>NUCLEOTIDE SEQUENCE [LARGE SCALE GENOMIC DNA]</scope>
    <source>
        <strain evidence="8 9">OUC007</strain>
    </source>
</reference>
<keyword evidence="8" id="KW-0966">Cell projection</keyword>
<proteinExistence type="inferred from homology"/>
<dbReference type="Pfam" id="PF13860">
    <property type="entry name" value="FlgD_ig"/>
    <property type="match status" value="1"/>
</dbReference>
<dbReference type="GO" id="GO:0044781">
    <property type="term" value="P:bacterial-type flagellum organization"/>
    <property type="evidence" value="ECO:0007669"/>
    <property type="project" value="UniProtKB-UniRule"/>
</dbReference>
<evidence type="ECO:0000256" key="4">
    <source>
        <dbReference type="ARBA" id="ARBA00024746"/>
    </source>
</evidence>
<evidence type="ECO:0000256" key="5">
    <source>
        <dbReference type="RuleBase" id="RU362076"/>
    </source>
</evidence>
<comment type="caution">
    <text evidence="8">The sequence shown here is derived from an EMBL/GenBank/DDBJ whole genome shotgun (WGS) entry which is preliminary data.</text>
</comment>
<feature type="domain" description="FlgD/Vpr Ig-like" evidence="6">
    <location>
        <begin position="112"/>
        <end position="183"/>
    </location>
</feature>
<keyword evidence="8" id="KW-0969">Cilium</keyword>
<dbReference type="EMBL" id="QEQK01000018">
    <property type="protein sequence ID" value="PWN54790.1"/>
    <property type="molecule type" value="Genomic_DNA"/>
</dbReference>
<protein>
    <recommendedName>
        <fullName evidence="2 5">Basal-body rod modification protein FlgD</fullName>
    </recommendedName>
</protein>
<evidence type="ECO:0000256" key="3">
    <source>
        <dbReference type="ARBA" id="ARBA00022795"/>
    </source>
</evidence>
<dbReference type="Gene3D" id="2.60.40.4070">
    <property type="match status" value="1"/>
</dbReference>
<sequence>MTGISDSPSLTSLLGGATSATAAVNSAEQNMLNQEDFFSLMIAQFQNQDPFKPMESGEFLGQIAQFSTVDGINTLNSSFGDLRTQMTSDQTLQASGLIDRNVLVPTDSIDYAGHGSVDGRVAVPTGADRITVEIVDARGQTVRSFVAEGSALGETFEFSWDGISADGVQQPAAGYTIRARAGQGQSELALTPELAGQVNAVRMDGNGLLLEVTGLGDVPFSSVTRIA</sequence>
<evidence type="ECO:0000256" key="1">
    <source>
        <dbReference type="ARBA" id="ARBA00010577"/>
    </source>
</evidence>
<dbReference type="AlphaFoldDB" id="A0A383XQ86"/>
<dbReference type="Pfam" id="PF03963">
    <property type="entry name" value="FlgD"/>
    <property type="match status" value="1"/>
</dbReference>
<dbReference type="InterPro" id="IPR025965">
    <property type="entry name" value="FlgD/Vpr_Ig-like"/>
</dbReference>